<keyword evidence="6" id="KW-0547">Nucleotide-binding</keyword>
<evidence type="ECO:0000256" key="6">
    <source>
        <dbReference type="ARBA" id="ARBA00022741"/>
    </source>
</evidence>
<keyword evidence="7 11" id="KW-0067">ATP-binding</keyword>
<evidence type="ECO:0000256" key="3">
    <source>
        <dbReference type="ARBA" id="ARBA00022448"/>
    </source>
</evidence>
<keyword evidence="5" id="KW-0997">Cell inner membrane</keyword>
<dbReference type="PROSITE" id="PS00211">
    <property type="entry name" value="ABC_TRANSPORTER_1"/>
    <property type="match status" value="1"/>
</dbReference>
<dbReference type="GO" id="GO:0005524">
    <property type="term" value="F:ATP binding"/>
    <property type="evidence" value="ECO:0007669"/>
    <property type="project" value="UniProtKB-KW"/>
</dbReference>
<gene>
    <name evidence="11" type="ORF">N136_04805</name>
</gene>
<dbReference type="AlphaFoldDB" id="U2QRH5"/>
<protein>
    <submittedName>
        <fullName evidence="11">Oligopeptide transport ATP-binding protein OppD family protein</fullName>
    </submittedName>
</protein>
<dbReference type="PANTHER" id="PTHR43297">
    <property type="entry name" value="OLIGOPEPTIDE TRANSPORT ATP-BINDING PROTEIN APPD"/>
    <property type="match status" value="1"/>
</dbReference>
<organism evidence="11 12">
    <name type="scientific">Leifsonia aquatica ATCC 14665</name>
    <dbReference type="NCBI Taxonomy" id="1358026"/>
    <lineage>
        <taxon>Bacteria</taxon>
        <taxon>Bacillati</taxon>
        <taxon>Actinomycetota</taxon>
        <taxon>Actinomycetes</taxon>
        <taxon>Micrococcales</taxon>
        <taxon>Microbacteriaceae</taxon>
        <taxon>Leifsonia</taxon>
    </lineage>
</organism>
<dbReference type="InterPro" id="IPR003439">
    <property type="entry name" value="ABC_transporter-like_ATP-bd"/>
</dbReference>
<dbReference type="HOGENOM" id="CLU_720641_0_0_11"/>
<keyword evidence="4" id="KW-1003">Cell membrane</keyword>
<dbReference type="InterPro" id="IPR013563">
    <property type="entry name" value="Oligopep_ABC_C"/>
</dbReference>
<keyword evidence="8" id="KW-1278">Translocase</keyword>
<dbReference type="InterPro" id="IPR050388">
    <property type="entry name" value="ABC_Ni/Peptide_Import"/>
</dbReference>
<dbReference type="FunFam" id="3.40.50.300:FF:000016">
    <property type="entry name" value="Oligopeptide ABC transporter ATP-binding component"/>
    <property type="match status" value="1"/>
</dbReference>
<feature type="non-terminal residue" evidence="11">
    <location>
        <position position="1"/>
    </location>
</feature>
<evidence type="ECO:0000259" key="10">
    <source>
        <dbReference type="PROSITE" id="PS50893"/>
    </source>
</evidence>
<dbReference type="InterPro" id="IPR003593">
    <property type="entry name" value="AAA+_ATPase"/>
</dbReference>
<dbReference type="InterPro" id="IPR027417">
    <property type="entry name" value="P-loop_NTPase"/>
</dbReference>
<evidence type="ECO:0000256" key="8">
    <source>
        <dbReference type="ARBA" id="ARBA00022967"/>
    </source>
</evidence>
<dbReference type="PANTHER" id="PTHR43297:SF14">
    <property type="entry name" value="ATPASE AAA-TYPE CORE DOMAIN-CONTAINING PROTEIN"/>
    <property type="match status" value="1"/>
</dbReference>
<dbReference type="SMART" id="SM00382">
    <property type="entry name" value="AAA"/>
    <property type="match status" value="1"/>
</dbReference>
<dbReference type="RefSeq" id="WP_021755688.1">
    <property type="nucleotide sequence ID" value="NZ_KI271915.1"/>
</dbReference>
<dbReference type="Proteomes" id="UP000016605">
    <property type="component" value="Unassembled WGS sequence"/>
</dbReference>
<evidence type="ECO:0000313" key="12">
    <source>
        <dbReference type="Proteomes" id="UP000016605"/>
    </source>
</evidence>
<evidence type="ECO:0000256" key="1">
    <source>
        <dbReference type="ARBA" id="ARBA00004202"/>
    </source>
</evidence>
<dbReference type="GO" id="GO:0005886">
    <property type="term" value="C:plasma membrane"/>
    <property type="evidence" value="ECO:0007669"/>
    <property type="project" value="UniProtKB-SubCell"/>
</dbReference>
<keyword evidence="3" id="KW-0813">Transport</keyword>
<dbReference type="Pfam" id="PF08352">
    <property type="entry name" value="oligo_HPY"/>
    <property type="match status" value="1"/>
</dbReference>
<dbReference type="InterPro" id="IPR017871">
    <property type="entry name" value="ABC_transporter-like_CS"/>
</dbReference>
<evidence type="ECO:0000256" key="4">
    <source>
        <dbReference type="ARBA" id="ARBA00022475"/>
    </source>
</evidence>
<evidence type="ECO:0000256" key="5">
    <source>
        <dbReference type="ARBA" id="ARBA00022519"/>
    </source>
</evidence>
<keyword evidence="9" id="KW-0472">Membrane</keyword>
<evidence type="ECO:0000256" key="2">
    <source>
        <dbReference type="ARBA" id="ARBA00005417"/>
    </source>
</evidence>
<feature type="domain" description="ABC transporter" evidence="10">
    <location>
        <begin position="62"/>
        <end position="303"/>
    </location>
</feature>
<proteinExistence type="inferred from homology"/>
<dbReference type="CDD" id="cd03257">
    <property type="entry name" value="ABC_NikE_OppD_transporters"/>
    <property type="match status" value="1"/>
</dbReference>
<dbReference type="OrthoDB" id="3677453at2"/>
<dbReference type="Gene3D" id="3.40.50.300">
    <property type="entry name" value="P-loop containing nucleotide triphosphate hydrolases"/>
    <property type="match status" value="1"/>
</dbReference>
<reference evidence="11 12" key="1">
    <citation type="submission" date="2013-08" db="EMBL/GenBank/DDBJ databases">
        <authorList>
            <person name="Weinstock G."/>
            <person name="Sodergren E."/>
            <person name="Wylie T."/>
            <person name="Fulton L."/>
            <person name="Fulton R."/>
            <person name="Fronick C."/>
            <person name="O'Laughlin M."/>
            <person name="Godfrey J."/>
            <person name="Miner T."/>
            <person name="Herter B."/>
            <person name="Appelbaum E."/>
            <person name="Cordes M."/>
            <person name="Lek S."/>
            <person name="Wollam A."/>
            <person name="Pepin K.H."/>
            <person name="Palsikar V.B."/>
            <person name="Mitreva M."/>
            <person name="Wilson R.K."/>
        </authorList>
    </citation>
    <scope>NUCLEOTIDE SEQUENCE [LARGE SCALE GENOMIC DNA]</scope>
    <source>
        <strain evidence="11 12">ATCC 14665</strain>
    </source>
</reference>
<comment type="caution">
    <text evidence="11">The sequence shown here is derived from an EMBL/GenBank/DDBJ whole genome shotgun (WGS) entry which is preliminary data.</text>
</comment>
<dbReference type="NCBIfam" id="TIGR01727">
    <property type="entry name" value="oligo_HPY"/>
    <property type="match status" value="1"/>
</dbReference>
<dbReference type="PATRIC" id="fig|1358026.3.peg.3866"/>
<dbReference type="PROSITE" id="PS50893">
    <property type="entry name" value="ABC_TRANSPORTER_2"/>
    <property type="match status" value="1"/>
</dbReference>
<dbReference type="GO" id="GO:0016887">
    <property type="term" value="F:ATP hydrolysis activity"/>
    <property type="evidence" value="ECO:0007669"/>
    <property type="project" value="InterPro"/>
</dbReference>
<dbReference type="GO" id="GO:0015833">
    <property type="term" value="P:peptide transport"/>
    <property type="evidence" value="ECO:0007669"/>
    <property type="project" value="InterPro"/>
</dbReference>
<name>U2QRH5_LEIAQ</name>
<dbReference type="Pfam" id="PF00005">
    <property type="entry name" value="ABC_tran"/>
    <property type="match status" value="1"/>
</dbReference>
<dbReference type="EMBL" id="AWVQ01000913">
    <property type="protein sequence ID" value="ERK65505.1"/>
    <property type="molecule type" value="Genomic_DNA"/>
</dbReference>
<evidence type="ECO:0000256" key="9">
    <source>
        <dbReference type="ARBA" id="ARBA00023136"/>
    </source>
</evidence>
<sequence length="383" mass="41505">AAAEPLDAAGAQEEEFEALADADPMVDRRPDPALAQHLQRLGEVEARRTDRLVFDADVPPLLQVEDLSIRFPERHGDVAVVDRLGFAVRPGETMALVGESGSGKSLSSLAIMGLLPANAEVTGRVLFEGRDLLAMTEKQRNTLRGHEMSMVYQDALSSLNPSMLIRAQLNQLLKRGGTRSAEELLELVGLDPKRTLKSYPHELSGGQRQRVLIAMALTRSPKLVVADEPTTALDVTVQAQIIDLLNDLRAQLGFALVFVSHDLALVAEVAHRITVMYAGQVVESAPTVELLRNPQHEYTRGLLGSVLSIESGASRLHQIPGTVPTPREFATGDRFASRSVERPGVGRDVRPELRLVDGTSDHYVAMAEPSVLAETFAQKGAAS</sequence>
<evidence type="ECO:0000313" key="11">
    <source>
        <dbReference type="EMBL" id="ERK65505.1"/>
    </source>
</evidence>
<comment type="subcellular location">
    <subcellularLocation>
        <location evidence="1">Cell membrane</location>
        <topology evidence="1">Peripheral membrane protein</topology>
    </subcellularLocation>
</comment>
<accession>U2QRH5</accession>
<evidence type="ECO:0000256" key="7">
    <source>
        <dbReference type="ARBA" id="ARBA00022840"/>
    </source>
</evidence>
<dbReference type="SUPFAM" id="SSF52540">
    <property type="entry name" value="P-loop containing nucleoside triphosphate hydrolases"/>
    <property type="match status" value="1"/>
</dbReference>
<comment type="similarity">
    <text evidence="2">Belongs to the ABC transporter superfamily.</text>
</comment>